<dbReference type="PANTHER" id="PTHR24567:SF75">
    <property type="entry name" value="FUMARATE AND NITRATE REDUCTION REGULATORY PROTEIN"/>
    <property type="match status" value="1"/>
</dbReference>
<dbReference type="FunFam" id="1.10.10.10:FF:000028">
    <property type="entry name" value="Fumarate/nitrate reduction transcriptional regulator Fnr"/>
    <property type="match status" value="1"/>
</dbReference>
<evidence type="ECO:0000256" key="12">
    <source>
        <dbReference type="ARBA" id="ARBA00031697"/>
    </source>
</evidence>
<evidence type="ECO:0000256" key="10">
    <source>
        <dbReference type="ARBA" id="ARBA00023159"/>
    </source>
</evidence>
<dbReference type="InterPro" id="IPR012318">
    <property type="entry name" value="HTH_CRP"/>
</dbReference>
<keyword evidence="4" id="KW-0678">Repressor</keyword>
<dbReference type="EMBL" id="JACCKA010000093">
    <property type="protein sequence ID" value="NZA28479.1"/>
    <property type="molecule type" value="Genomic_DNA"/>
</dbReference>
<dbReference type="InterPro" id="IPR050397">
    <property type="entry name" value="Env_Response_Regulators"/>
</dbReference>
<evidence type="ECO:0000256" key="3">
    <source>
        <dbReference type="ARBA" id="ARBA00020769"/>
    </source>
</evidence>
<dbReference type="CDD" id="cd00038">
    <property type="entry name" value="CAP_ED"/>
    <property type="match status" value="1"/>
</dbReference>
<evidence type="ECO:0000256" key="4">
    <source>
        <dbReference type="ARBA" id="ARBA00022491"/>
    </source>
</evidence>
<keyword evidence="5" id="KW-0021">Allosteric enzyme</keyword>
<feature type="domain" description="HTH crp-type" evidence="15">
    <location>
        <begin position="170"/>
        <end position="244"/>
    </location>
</feature>
<dbReference type="Gene3D" id="2.60.120.10">
    <property type="entry name" value="Jelly Rolls"/>
    <property type="match status" value="1"/>
</dbReference>
<dbReference type="GO" id="GO:0003700">
    <property type="term" value="F:DNA-binding transcription factor activity"/>
    <property type="evidence" value="ECO:0007669"/>
    <property type="project" value="TreeGrafter"/>
</dbReference>
<dbReference type="CDD" id="cd00092">
    <property type="entry name" value="HTH_CRP"/>
    <property type="match status" value="1"/>
</dbReference>
<keyword evidence="11" id="KW-0804">Transcription</keyword>
<dbReference type="GO" id="GO:0003677">
    <property type="term" value="F:DNA binding"/>
    <property type="evidence" value="ECO:0007669"/>
    <property type="project" value="UniProtKB-KW"/>
</dbReference>
<dbReference type="Gene3D" id="1.10.10.10">
    <property type="entry name" value="Winged helix-like DNA-binding domain superfamily/Winged helix DNA-binding domain"/>
    <property type="match status" value="1"/>
</dbReference>
<comment type="caution">
    <text evidence="16">The sequence shown here is derived from an EMBL/GenBank/DDBJ whole genome shotgun (WGS) entry which is preliminary data.</text>
</comment>
<keyword evidence="10" id="KW-0010">Activator</keyword>
<evidence type="ECO:0000256" key="6">
    <source>
        <dbReference type="ARBA" id="ARBA00022636"/>
    </source>
</evidence>
<dbReference type="RefSeq" id="WP_180680239.1">
    <property type="nucleotide sequence ID" value="NZ_JACCKA010000093.1"/>
</dbReference>
<keyword evidence="7" id="KW-0805">Transcription regulation</keyword>
<dbReference type="GO" id="GO:0005829">
    <property type="term" value="C:cytosol"/>
    <property type="evidence" value="ECO:0007669"/>
    <property type="project" value="TreeGrafter"/>
</dbReference>
<evidence type="ECO:0000256" key="9">
    <source>
        <dbReference type="ARBA" id="ARBA00023125"/>
    </source>
</evidence>
<keyword evidence="9" id="KW-0238">DNA-binding</keyword>
<dbReference type="AlphaFoldDB" id="A0A853JIS4"/>
<evidence type="ECO:0000259" key="15">
    <source>
        <dbReference type="PROSITE" id="PS51063"/>
    </source>
</evidence>
<dbReference type="SUPFAM" id="SSF46785">
    <property type="entry name" value="Winged helix' DNA-binding domain"/>
    <property type="match status" value="1"/>
</dbReference>
<dbReference type="PROSITE" id="PS50042">
    <property type="entry name" value="CNMP_BINDING_3"/>
    <property type="match status" value="1"/>
</dbReference>
<proteinExistence type="predicted"/>
<evidence type="ECO:0000259" key="14">
    <source>
        <dbReference type="PROSITE" id="PS50042"/>
    </source>
</evidence>
<keyword evidence="17" id="KW-1185">Reference proteome</keyword>
<name>A0A853JIS4_9GAMM</name>
<feature type="domain" description="Cyclic nucleotide-binding" evidence="14">
    <location>
        <begin position="39"/>
        <end position="108"/>
    </location>
</feature>
<dbReference type="InterPro" id="IPR036388">
    <property type="entry name" value="WH-like_DNA-bd_sf"/>
</dbReference>
<evidence type="ECO:0000256" key="2">
    <source>
        <dbReference type="ARBA" id="ARBA00011738"/>
    </source>
</evidence>
<dbReference type="Pfam" id="PF13545">
    <property type="entry name" value="HTH_Crp_2"/>
    <property type="match status" value="1"/>
</dbReference>
<evidence type="ECO:0000256" key="11">
    <source>
        <dbReference type="ARBA" id="ARBA00023163"/>
    </source>
</evidence>
<keyword evidence="6" id="KW-0973">c-di-GMP</keyword>
<keyword evidence="8" id="KW-0843">Virulence</keyword>
<dbReference type="SUPFAM" id="SSF51206">
    <property type="entry name" value="cAMP-binding domain-like"/>
    <property type="match status" value="1"/>
</dbReference>
<dbReference type="SMART" id="SM00419">
    <property type="entry name" value="HTH_CRP"/>
    <property type="match status" value="1"/>
</dbReference>
<dbReference type="SMART" id="SM00100">
    <property type="entry name" value="cNMP"/>
    <property type="match status" value="1"/>
</dbReference>
<evidence type="ECO:0000256" key="13">
    <source>
        <dbReference type="SAM" id="MobiDB-lite"/>
    </source>
</evidence>
<dbReference type="InterPro" id="IPR018490">
    <property type="entry name" value="cNMP-bd_dom_sf"/>
</dbReference>
<dbReference type="PROSITE" id="PS51063">
    <property type="entry name" value="HTH_CRP_2"/>
    <property type="match status" value="1"/>
</dbReference>
<sequence length="254" mass="27670">MTSRSSLLQAEAPSRPTGSPGRRQPHAGCEGCLTRSLAVCAALPPADTVELEAAAGELRVQAGATLAREGAVRRDVYTITRGMLRRVRLLPDGRRLVAGFLMAGDFIGFSGASHYRHTFEAITDCTLCVFALQDMQQLCRRHPELEAGMLRQACAELDATRSSLMTLARLTPVERLAGFLLDMAMRQQRLGASADRVDLPMTRNDIADHLGLTIETVSRSFTRLKQDGMIEFDAPRLITLLQPARLRALAGSPA</sequence>
<evidence type="ECO:0000256" key="5">
    <source>
        <dbReference type="ARBA" id="ARBA00022533"/>
    </source>
</evidence>
<dbReference type="GO" id="GO:0003824">
    <property type="term" value="F:catalytic activity"/>
    <property type="evidence" value="ECO:0007669"/>
    <property type="project" value="UniProtKB-KW"/>
</dbReference>
<evidence type="ECO:0000256" key="7">
    <source>
        <dbReference type="ARBA" id="ARBA00023015"/>
    </source>
</evidence>
<dbReference type="Proteomes" id="UP000578091">
    <property type="component" value="Unassembled WGS sequence"/>
</dbReference>
<evidence type="ECO:0000256" key="8">
    <source>
        <dbReference type="ARBA" id="ARBA00023026"/>
    </source>
</evidence>
<gene>
    <name evidence="16" type="ORF">H0E84_19065</name>
</gene>
<evidence type="ECO:0000313" key="16">
    <source>
        <dbReference type="EMBL" id="NZA28479.1"/>
    </source>
</evidence>
<comment type="subunit">
    <text evidence="2">Homodimer.</text>
</comment>
<feature type="region of interest" description="Disordered" evidence="13">
    <location>
        <begin position="1"/>
        <end position="27"/>
    </location>
</feature>
<evidence type="ECO:0000256" key="1">
    <source>
        <dbReference type="ARBA" id="ARBA00004496"/>
    </source>
</evidence>
<dbReference type="PANTHER" id="PTHR24567">
    <property type="entry name" value="CRP FAMILY TRANSCRIPTIONAL REGULATORY PROTEIN"/>
    <property type="match status" value="1"/>
</dbReference>
<reference evidence="16 17" key="1">
    <citation type="submission" date="2020-07" db="EMBL/GenBank/DDBJ databases">
        <title>Luteimonas sp. SJ-92.</title>
        <authorList>
            <person name="Huang X.-X."/>
            <person name="Xu L."/>
            <person name="Sun J.-Q."/>
        </authorList>
    </citation>
    <scope>NUCLEOTIDE SEQUENCE [LARGE SCALE GENOMIC DNA]</scope>
    <source>
        <strain evidence="16 17">SJ-92</strain>
    </source>
</reference>
<dbReference type="InterPro" id="IPR036390">
    <property type="entry name" value="WH_DNA-bd_sf"/>
</dbReference>
<accession>A0A853JIS4</accession>
<dbReference type="InterPro" id="IPR000595">
    <property type="entry name" value="cNMP-bd_dom"/>
</dbReference>
<comment type="subcellular location">
    <subcellularLocation>
        <location evidence="1">Cytoplasm</location>
    </subcellularLocation>
</comment>
<dbReference type="PRINTS" id="PR00034">
    <property type="entry name" value="HTHCRP"/>
</dbReference>
<evidence type="ECO:0000313" key="17">
    <source>
        <dbReference type="Proteomes" id="UP000578091"/>
    </source>
</evidence>
<dbReference type="InterPro" id="IPR014710">
    <property type="entry name" value="RmlC-like_jellyroll"/>
</dbReference>
<protein>
    <recommendedName>
        <fullName evidence="3">CRP-like protein Clp</fullName>
    </recommendedName>
    <alternativeName>
        <fullName evidence="12">Catabolite activation-like protein</fullName>
    </alternativeName>
</protein>
<dbReference type="Pfam" id="PF00027">
    <property type="entry name" value="cNMP_binding"/>
    <property type="match status" value="1"/>
</dbReference>
<organism evidence="16 17">
    <name type="scientific">Luteimonas salinisoli</name>
    <dbReference type="NCBI Taxonomy" id="2752307"/>
    <lineage>
        <taxon>Bacteria</taxon>
        <taxon>Pseudomonadati</taxon>
        <taxon>Pseudomonadota</taxon>
        <taxon>Gammaproteobacteria</taxon>
        <taxon>Lysobacterales</taxon>
        <taxon>Lysobacteraceae</taxon>
        <taxon>Luteimonas</taxon>
    </lineage>
</organism>